<dbReference type="AlphaFoldDB" id="A0A6L5X9U3"/>
<dbReference type="InterPro" id="IPR003439">
    <property type="entry name" value="ABC_transporter-like_ATP-bd"/>
</dbReference>
<organism evidence="6 7">
    <name type="scientific">Porcincola intestinalis</name>
    <dbReference type="NCBI Taxonomy" id="2606632"/>
    <lineage>
        <taxon>Bacteria</taxon>
        <taxon>Bacillati</taxon>
        <taxon>Bacillota</taxon>
        <taxon>Clostridia</taxon>
        <taxon>Lachnospirales</taxon>
        <taxon>Lachnospiraceae</taxon>
        <taxon>Porcincola</taxon>
    </lineage>
</organism>
<dbReference type="InterPro" id="IPR003593">
    <property type="entry name" value="AAA+_ATPase"/>
</dbReference>
<reference evidence="6 7" key="1">
    <citation type="submission" date="2019-08" db="EMBL/GenBank/DDBJ databases">
        <title>In-depth cultivation of the pig gut microbiome towards novel bacterial diversity and tailored functional studies.</title>
        <authorList>
            <person name="Wylensek D."/>
            <person name="Hitch T.C.A."/>
            <person name="Clavel T."/>
        </authorList>
    </citation>
    <scope>NUCLEOTIDE SEQUENCE [LARGE SCALE GENOMIC DNA]</scope>
    <source>
        <strain evidence="6 7">Oil+RF-744-WCA-WT-11</strain>
    </source>
</reference>
<evidence type="ECO:0000259" key="5">
    <source>
        <dbReference type="PROSITE" id="PS50893"/>
    </source>
</evidence>
<evidence type="ECO:0000256" key="3">
    <source>
        <dbReference type="ARBA" id="ARBA00022741"/>
    </source>
</evidence>
<dbReference type="NCBIfam" id="TIGR01727">
    <property type="entry name" value="oligo_HPY"/>
    <property type="match status" value="1"/>
</dbReference>
<dbReference type="FunFam" id="3.40.50.300:FF:000016">
    <property type="entry name" value="Oligopeptide ABC transporter ATP-binding component"/>
    <property type="match status" value="1"/>
</dbReference>
<dbReference type="PANTHER" id="PTHR43776:SF8">
    <property type="entry name" value="ABC TRANSPORTER, ATP-BINDING PROTEIN"/>
    <property type="match status" value="1"/>
</dbReference>
<dbReference type="GO" id="GO:0016887">
    <property type="term" value="F:ATP hydrolysis activity"/>
    <property type="evidence" value="ECO:0007669"/>
    <property type="project" value="InterPro"/>
</dbReference>
<dbReference type="InterPro" id="IPR050319">
    <property type="entry name" value="ABC_transp_ATP-bind"/>
</dbReference>
<dbReference type="PANTHER" id="PTHR43776">
    <property type="entry name" value="TRANSPORT ATP-BINDING PROTEIN"/>
    <property type="match status" value="1"/>
</dbReference>
<evidence type="ECO:0000313" key="6">
    <source>
        <dbReference type="EMBL" id="MSS15242.1"/>
    </source>
</evidence>
<evidence type="ECO:0000313" key="7">
    <source>
        <dbReference type="Proteomes" id="UP000481852"/>
    </source>
</evidence>
<dbReference type="InterPro" id="IPR013563">
    <property type="entry name" value="Oligopep_ABC_C"/>
</dbReference>
<keyword evidence="3" id="KW-0547">Nucleotide-binding</keyword>
<dbReference type="PROSITE" id="PS00211">
    <property type="entry name" value="ABC_TRANSPORTER_1"/>
    <property type="match status" value="1"/>
</dbReference>
<name>A0A6L5X9U3_9FIRM</name>
<accession>A0A6L5X9U3</accession>
<evidence type="ECO:0000256" key="2">
    <source>
        <dbReference type="ARBA" id="ARBA00022448"/>
    </source>
</evidence>
<comment type="caution">
    <text evidence="6">The sequence shown here is derived from an EMBL/GenBank/DDBJ whole genome shotgun (WGS) entry which is preliminary data.</text>
</comment>
<dbReference type="RefSeq" id="WP_154525875.1">
    <property type="nucleotide sequence ID" value="NZ_VULZ01000009.1"/>
</dbReference>
<keyword evidence="2" id="KW-0813">Transport</keyword>
<sequence>MTDQHQNQIQKGEYGDQNILIKVRGLKTWYPIRTGLFKKISGYVKAVDNVDLDIYRGEVLGVVGESGCGKTTLGKSILQLIKPYSGEVRYQFHDGEKNLCTMPKEKLDNVRNKLQIVFQDPYSSLNPAFTIFGSMEEPLIRFGMKSKSERRRKVAELLKEVNLPENYMERYPNEFSGGQRQRIGIARALSVDPEFVVCDEAVSALDVSIQAQVLQLLIDLKKKRHLTYMFITHNLSVVEYISDRIVVMYLGHIVEVADTDELFQHTLHPYTKALLSAIPIADINQRRKRIPLQGDVPSPVHPPNGCPFHPRCPQCMEICKRVVPEPVTQIRNGRSHMVCCHLVKQQSEKETV</sequence>
<dbReference type="SMART" id="SM00382">
    <property type="entry name" value="AAA"/>
    <property type="match status" value="1"/>
</dbReference>
<gene>
    <name evidence="6" type="ORF">FYJ35_09380</name>
</gene>
<evidence type="ECO:0000256" key="1">
    <source>
        <dbReference type="ARBA" id="ARBA00005417"/>
    </source>
</evidence>
<dbReference type="GO" id="GO:0005524">
    <property type="term" value="F:ATP binding"/>
    <property type="evidence" value="ECO:0007669"/>
    <property type="project" value="UniProtKB-KW"/>
</dbReference>
<dbReference type="CDD" id="cd03257">
    <property type="entry name" value="ABC_NikE_OppD_transporters"/>
    <property type="match status" value="1"/>
</dbReference>
<comment type="similarity">
    <text evidence="1">Belongs to the ABC transporter superfamily.</text>
</comment>
<dbReference type="SUPFAM" id="SSF52540">
    <property type="entry name" value="P-loop containing nucleoside triphosphate hydrolases"/>
    <property type="match status" value="1"/>
</dbReference>
<dbReference type="GO" id="GO:0055085">
    <property type="term" value="P:transmembrane transport"/>
    <property type="evidence" value="ECO:0007669"/>
    <property type="project" value="UniProtKB-ARBA"/>
</dbReference>
<dbReference type="GO" id="GO:0015833">
    <property type="term" value="P:peptide transport"/>
    <property type="evidence" value="ECO:0007669"/>
    <property type="project" value="InterPro"/>
</dbReference>
<dbReference type="EMBL" id="VULZ01000009">
    <property type="protein sequence ID" value="MSS15242.1"/>
    <property type="molecule type" value="Genomic_DNA"/>
</dbReference>
<dbReference type="Pfam" id="PF08352">
    <property type="entry name" value="oligo_HPY"/>
    <property type="match status" value="1"/>
</dbReference>
<keyword evidence="7" id="KW-1185">Reference proteome</keyword>
<dbReference type="PROSITE" id="PS50893">
    <property type="entry name" value="ABC_TRANSPORTER_2"/>
    <property type="match status" value="1"/>
</dbReference>
<dbReference type="Gene3D" id="3.40.50.300">
    <property type="entry name" value="P-loop containing nucleotide triphosphate hydrolases"/>
    <property type="match status" value="1"/>
</dbReference>
<dbReference type="Pfam" id="PF00005">
    <property type="entry name" value="ABC_tran"/>
    <property type="match status" value="1"/>
</dbReference>
<feature type="domain" description="ABC transporter" evidence="5">
    <location>
        <begin position="32"/>
        <end position="275"/>
    </location>
</feature>
<keyword evidence="4 6" id="KW-0067">ATP-binding</keyword>
<proteinExistence type="inferred from homology"/>
<protein>
    <submittedName>
        <fullName evidence="6">ABC transporter ATP-binding protein</fullName>
    </submittedName>
</protein>
<dbReference type="InterPro" id="IPR017871">
    <property type="entry name" value="ABC_transporter-like_CS"/>
</dbReference>
<dbReference type="Proteomes" id="UP000481852">
    <property type="component" value="Unassembled WGS sequence"/>
</dbReference>
<dbReference type="InterPro" id="IPR027417">
    <property type="entry name" value="P-loop_NTPase"/>
</dbReference>
<evidence type="ECO:0000256" key="4">
    <source>
        <dbReference type="ARBA" id="ARBA00022840"/>
    </source>
</evidence>